<feature type="transmembrane region" description="Helical" evidence="1">
    <location>
        <begin position="12"/>
        <end position="34"/>
    </location>
</feature>
<evidence type="ECO:0000313" key="2">
    <source>
        <dbReference type="EMBL" id="GLY73884.1"/>
    </source>
</evidence>
<keyword evidence="1" id="KW-0472">Membrane</keyword>
<evidence type="ECO:0000313" key="3">
    <source>
        <dbReference type="Proteomes" id="UP001165135"/>
    </source>
</evidence>
<dbReference type="EMBL" id="BSTJ01000002">
    <property type="protein sequence ID" value="GLY73884.1"/>
    <property type="molecule type" value="Genomic_DNA"/>
</dbReference>
<proteinExistence type="predicted"/>
<evidence type="ECO:0000256" key="1">
    <source>
        <dbReference type="SAM" id="Phobius"/>
    </source>
</evidence>
<organism evidence="2 3">
    <name type="scientific">Actinoallomurus iriomotensis</name>
    <dbReference type="NCBI Taxonomy" id="478107"/>
    <lineage>
        <taxon>Bacteria</taxon>
        <taxon>Bacillati</taxon>
        <taxon>Actinomycetota</taxon>
        <taxon>Actinomycetes</taxon>
        <taxon>Streptosporangiales</taxon>
        <taxon>Thermomonosporaceae</taxon>
        <taxon>Actinoallomurus</taxon>
    </lineage>
</organism>
<keyword evidence="1" id="KW-1133">Transmembrane helix</keyword>
<protein>
    <submittedName>
        <fullName evidence="2">Uncharacterized protein</fullName>
    </submittedName>
</protein>
<comment type="caution">
    <text evidence="2">The sequence shown here is derived from an EMBL/GenBank/DDBJ whole genome shotgun (WGS) entry which is preliminary data.</text>
</comment>
<reference evidence="2" key="1">
    <citation type="submission" date="2023-03" db="EMBL/GenBank/DDBJ databases">
        <title>Actinoallomurus iriomotensis NBRC 103681.</title>
        <authorList>
            <person name="Ichikawa N."/>
            <person name="Sato H."/>
            <person name="Tonouchi N."/>
        </authorList>
    </citation>
    <scope>NUCLEOTIDE SEQUENCE</scope>
    <source>
        <strain evidence="2">NBRC 103681</strain>
    </source>
</reference>
<sequence>MRDCGRSVVPAVGGLVLGYAGMTVIVAVGVGALVAENPKALTALTVLGGGYLMWHGARTLASPSAPVTTTTAAEGRLGGASTRLNPDLRGNTVHGWALHLCTQAE</sequence>
<dbReference type="Proteomes" id="UP001165135">
    <property type="component" value="Unassembled WGS sequence"/>
</dbReference>
<name>A0A9W6VNL2_9ACTN</name>
<dbReference type="AlphaFoldDB" id="A0A9W6VNL2"/>
<accession>A0A9W6VNL2</accession>
<keyword evidence="1" id="KW-0812">Transmembrane</keyword>
<gene>
    <name evidence="2" type="ORF">Airi01_021510</name>
</gene>